<dbReference type="SUPFAM" id="SSF57701">
    <property type="entry name" value="Zn2/Cys6 DNA-binding domain"/>
    <property type="match status" value="1"/>
</dbReference>
<dbReference type="InterPro" id="IPR001138">
    <property type="entry name" value="Zn2Cys6_DnaBD"/>
</dbReference>
<feature type="region of interest" description="Disordered" evidence="3">
    <location>
        <begin position="1"/>
        <end position="60"/>
    </location>
</feature>
<dbReference type="InterPro" id="IPR036864">
    <property type="entry name" value="Zn2-C6_fun-type_DNA-bd_sf"/>
</dbReference>
<dbReference type="CDD" id="cd00067">
    <property type="entry name" value="GAL4"/>
    <property type="match status" value="1"/>
</dbReference>
<dbReference type="Proteomes" id="UP000027195">
    <property type="component" value="Unassembled WGS sequence"/>
</dbReference>
<dbReference type="InParanoid" id="A0A067NAP7"/>
<evidence type="ECO:0000256" key="2">
    <source>
        <dbReference type="ARBA" id="ARBA00023242"/>
    </source>
</evidence>
<dbReference type="PROSITE" id="PS00463">
    <property type="entry name" value="ZN2_CY6_FUNGAL_1"/>
    <property type="match status" value="1"/>
</dbReference>
<feature type="compositionally biased region" description="Polar residues" evidence="3">
    <location>
        <begin position="744"/>
        <end position="759"/>
    </location>
</feature>
<dbReference type="GO" id="GO:0000981">
    <property type="term" value="F:DNA-binding transcription factor activity, RNA polymerase II-specific"/>
    <property type="evidence" value="ECO:0007669"/>
    <property type="project" value="InterPro"/>
</dbReference>
<evidence type="ECO:0000313" key="6">
    <source>
        <dbReference type="Proteomes" id="UP000027195"/>
    </source>
</evidence>
<evidence type="ECO:0000259" key="4">
    <source>
        <dbReference type="PROSITE" id="PS50048"/>
    </source>
</evidence>
<proteinExistence type="predicted"/>
<dbReference type="EMBL" id="KL198017">
    <property type="protein sequence ID" value="KDQ20816.1"/>
    <property type="molecule type" value="Genomic_DNA"/>
</dbReference>
<sequence>MNDSSPPPPAPRAVPADPSSSTHPASEDGLMASSIPPHRASPPTQDHAQQPGVAFPPPRKQNIACDACRTRKVKCNQLPGQDKCQHCTAKNYSCTYIAQRQTEQRRGQGQRRVTRPPSGIDPSPPIPNPVPPAPAQPSHALGLSPIAPAGSTSTASPSRSPGPRYQPANPLSQLLAYLFTPDTSDLPSFVGTDSAYRIIKADQRDLTATRRQDWGEVGRRLQEEAFRIEFALDLIEVYFQICHARLPLVEPMQFRARFRAALPPHGSLQSPGQDASKFKSLPSALIATVLAWGAKFSEHPLLVLDRHSSGSLPPTLSAFPNAAVTSGTGGGRSRIARALVDRAREIAEAEKVYRLVSPDNVIVCLILEPLLSQSPSDPDGFHSFWLTAGIRHLMEMRVNYRDPLSSIGGLIRSGVAGGDSSGTGVSGQNEKGTMEFCWWMACVADGLGSVYFRRKPFLDDDDYNIQEFKMDAMSGLVDPSDQATKSQVDEWLHSYHELTVIVRKMSRRLWIPTTESEGIQFQVFYDLVAGFRQWRDDHLSRVGVPSHLKEEWDFVSAVSACSSDAIYHVLWIVLCQAVDDFGIREINNVVRSGDPNATIPSIHEMENLRSQVSEEAFHSALRIAGLTNVLTSNGYLRLDPNVIHFSMYAAGKWLARLGRAEVENCIAGLMQYGYAYEEAWDQCVELEAIYSTAIAEMASMSTPINTNRSDATFSPVMPMQSDLRHGMNPSTVHYSDSSTSYGVYSTSNPNLGQSSNAPPSSFPHMYQPT</sequence>
<dbReference type="HOGENOM" id="CLU_012597_0_0_1"/>
<dbReference type="PANTHER" id="PTHR31668:SF4">
    <property type="entry name" value="TRANSCRIPTIONAL ACTIVATOR PROTEIN DAL81"/>
    <property type="match status" value="1"/>
</dbReference>
<keyword evidence="2" id="KW-0539">Nucleus</keyword>
<dbReference type="Pfam" id="PF04082">
    <property type="entry name" value="Fungal_trans"/>
    <property type="match status" value="1"/>
</dbReference>
<feature type="compositionally biased region" description="Pro residues" evidence="3">
    <location>
        <begin position="1"/>
        <end position="12"/>
    </location>
</feature>
<evidence type="ECO:0000256" key="1">
    <source>
        <dbReference type="ARBA" id="ARBA00022723"/>
    </source>
</evidence>
<keyword evidence="6" id="KW-1185">Reference proteome</keyword>
<keyword evidence="1" id="KW-0479">Metal-binding</keyword>
<evidence type="ECO:0000313" key="5">
    <source>
        <dbReference type="EMBL" id="KDQ20816.1"/>
    </source>
</evidence>
<gene>
    <name evidence="5" type="ORF">BOTBODRAFT_26832</name>
</gene>
<feature type="compositionally biased region" description="Pro residues" evidence="3">
    <location>
        <begin position="122"/>
        <end position="135"/>
    </location>
</feature>
<dbReference type="InterPro" id="IPR007219">
    <property type="entry name" value="XnlR_reg_dom"/>
</dbReference>
<accession>A0A067NAP7</accession>
<dbReference type="SMART" id="SM00066">
    <property type="entry name" value="GAL4"/>
    <property type="match status" value="1"/>
</dbReference>
<evidence type="ECO:0000256" key="3">
    <source>
        <dbReference type="SAM" id="MobiDB-lite"/>
    </source>
</evidence>
<feature type="compositionally biased region" description="Low complexity" evidence="3">
    <location>
        <begin position="144"/>
        <end position="163"/>
    </location>
</feature>
<dbReference type="Pfam" id="PF00172">
    <property type="entry name" value="Zn_clus"/>
    <property type="match status" value="1"/>
</dbReference>
<name>A0A067NAP7_BOTB1</name>
<dbReference type="AlphaFoldDB" id="A0A067NAP7"/>
<dbReference type="InterPro" id="IPR050797">
    <property type="entry name" value="Carb_Metab_Trans_Reg"/>
</dbReference>
<dbReference type="GO" id="GO:0001080">
    <property type="term" value="P:nitrogen catabolite activation of transcription from RNA polymerase II promoter"/>
    <property type="evidence" value="ECO:0007669"/>
    <property type="project" value="TreeGrafter"/>
</dbReference>
<feature type="domain" description="Zn(2)-C6 fungal-type" evidence="4">
    <location>
        <begin position="64"/>
        <end position="96"/>
    </location>
</feature>
<dbReference type="GO" id="GO:0005634">
    <property type="term" value="C:nucleus"/>
    <property type="evidence" value="ECO:0007669"/>
    <property type="project" value="TreeGrafter"/>
</dbReference>
<dbReference type="CDD" id="cd12148">
    <property type="entry name" value="fungal_TF_MHR"/>
    <property type="match status" value="1"/>
</dbReference>
<dbReference type="GO" id="GO:0008270">
    <property type="term" value="F:zinc ion binding"/>
    <property type="evidence" value="ECO:0007669"/>
    <property type="project" value="InterPro"/>
</dbReference>
<protein>
    <recommendedName>
        <fullName evidence="4">Zn(2)-C6 fungal-type domain-containing protein</fullName>
    </recommendedName>
</protein>
<dbReference type="OrthoDB" id="2534600at2759"/>
<feature type="region of interest" description="Disordered" evidence="3">
    <location>
        <begin position="744"/>
        <end position="769"/>
    </location>
</feature>
<feature type="region of interest" description="Disordered" evidence="3">
    <location>
        <begin position="101"/>
        <end position="167"/>
    </location>
</feature>
<dbReference type="PROSITE" id="PS50048">
    <property type="entry name" value="ZN2_CY6_FUNGAL_2"/>
    <property type="match status" value="1"/>
</dbReference>
<dbReference type="PANTHER" id="PTHR31668">
    <property type="entry name" value="GLUCOSE TRANSPORT TRANSCRIPTION REGULATOR RGT1-RELATED-RELATED"/>
    <property type="match status" value="1"/>
</dbReference>
<organism evidence="5 6">
    <name type="scientific">Botryobasidium botryosum (strain FD-172 SS1)</name>
    <dbReference type="NCBI Taxonomy" id="930990"/>
    <lineage>
        <taxon>Eukaryota</taxon>
        <taxon>Fungi</taxon>
        <taxon>Dikarya</taxon>
        <taxon>Basidiomycota</taxon>
        <taxon>Agaricomycotina</taxon>
        <taxon>Agaricomycetes</taxon>
        <taxon>Cantharellales</taxon>
        <taxon>Botryobasidiaceae</taxon>
        <taxon>Botryobasidium</taxon>
    </lineage>
</organism>
<reference evidence="6" key="1">
    <citation type="journal article" date="2014" name="Proc. Natl. Acad. Sci. U.S.A.">
        <title>Extensive sampling of basidiomycete genomes demonstrates inadequacy of the white-rot/brown-rot paradigm for wood decay fungi.</title>
        <authorList>
            <person name="Riley R."/>
            <person name="Salamov A.A."/>
            <person name="Brown D.W."/>
            <person name="Nagy L.G."/>
            <person name="Floudas D."/>
            <person name="Held B.W."/>
            <person name="Levasseur A."/>
            <person name="Lombard V."/>
            <person name="Morin E."/>
            <person name="Otillar R."/>
            <person name="Lindquist E.A."/>
            <person name="Sun H."/>
            <person name="LaButti K.M."/>
            <person name="Schmutz J."/>
            <person name="Jabbour D."/>
            <person name="Luo H."/>
            <person name="Baker S.E."/>
            <person name="Pisabarro A.G."/>
            <person name="Walton J.D."/>
            <person name="Blanchette R.A."/>
            <person name="Henrissat B."/>
            <person name="Martin F."/>
            <person name="Cullen D."/>
            <person name="Hibbett D.S."/>
            <person name="Grigoriev I.V."/>
        </authorList>
    </citation>
    <scope>NUCLEOTIDE SEQUENCE [LARGE SCALE GENOMIC DNA]</scope>
    <source>
        <strain evidence="6">FD-172 SS1</strain>
    </source>
</reference>
<dbReference type="Gene3D" id="4.10.240.10">
    <property type="entry name" value="Zn(2)-C6 fungal-type DNA-binding domain"/>
    <property type="match status" value="1"/>
</dbReference>